<feature type="region of interest" description="Disordered" evidence="1">
    <location>
        <begin position="82"/>
        <end position="150"/>
    </location>
</feature>
<sequence>MGTWARCWWTLWLSSLTSDSFPCDDPGPQTSCNSQTSVLKSHMETSTAVTAGKTRKMYKTGEIEELQHKGETEVGTVRRLRKATLLYNSRPRPEAAEDDEEDEDDEGEEEDGQDDEERSSAGGVVASSAGPDIRFPERRERKTRLRGGGG</sequence>
<feature type="chain" id="PRO_5042133670" evidence="2">
    <location>
        <begin position="21"/>
        <end position="150"/>
    </location>
</feature>
<evidence type="ECO:0000256" key="2">
    <source>
        <dbReference type="SAM" id="SignalP"/>
    </source>
</evidence>
<reference evidence="3" key="1">
    <citation type="journal article" date="2023" name="G3 (Bethesda)">
        <title>A reference genome for the long-term kleptoplast-retaining sea slug Elysia crispata morphotype clarki.</title>
        <authorList>
            <person name="Eastman K.E."/>
            <person name="Pendleton A.L."/>
            <person name="Shaikh M.A."/>
            <person name="Suttiyut T."/>
            <person name="Ogas R."/>
            <person name="Tomko P."/>
            <person name="Gavelis G."/>
            <person name="Widhalm J.R."/>
            <person name="Wisecaver J.H."/>
        </authorList>
    </citation>
    <scope>NUCLEOTIDE SEQUENCE</scope>
    <source>
        <strain evidence="3">ECLA1</strain>
    </source>
</reference>
<proteinExistence type="predicted"/>
<dbReference type="AlphaFoldDB" id="A0AAE0Y437"/>
<name>A0AAE0Y437_9GAST</name>
<organism evidence="3 4">
    <name type="scientific">Elysia crispata</name>
    <name type="common">lettuce slug</name>
    <dbReference type="NCBI Taxonomy" id="231223"/>
    <lineage>
        <taxon>Eukaryota</taxon>
        <taxon>Metazoa</taxon>
        <taxon>Spiralia</taxon>
        <taxon>Lophotrochozoa</taxon>
        <taxon>Mollusca</taxon>
        <taxon>Gastropoda</taxon>
        <taxon>Heterobranchia</taxon>
        <taxon>Euthyneura</taxon>
        <taxon>Panpulmonata</taxon>
        <taxon>Sacoglossa</taxon>
        <taxon>Placobranchoidea</taxon>
        <taxon>Plakobranchidae</taxon>
        <taxon>Elysia</taxon>
    </lineage>
</organism>
<comment type="caution">
    <text evidence="3">The sequence shown here is derived from an EMBL/GenBank/DDBJ whole genome shotgun (WGS) entry which is preliminary data.</text>
</comment>
<protein>
    <submittedName>
        <fullName evidence="3">Uncharacterized protein</fullName>
    </submittedName>
</protein>
<keyword evidence="2" id="KW-0732">Signal</keyword>
<dbReference type="Proteomes" id="UP001283361">
    <property type="component" value="Unassembled WGS sequence"/>
</dbReference>
<dbReference type="EMBL" id="JAWDGP010007005">
    <property type="protein sequence ID" value="KAK3731387.1"/>
    <property type="molecule type" value="Genomic_DNA"/>
</dbReference>
<gene>
    <name evidence="3" type="ORF">RRG08_006422</name>
</gene>
<evidence type="ECO:0000313" key="4">
    <source>
        <dbReference type="Proteomes" id="UP001283361"/>
    </source>
</evidence>
<accession>A0AAE0Y437</accession>
<feature type="compositionally biased region" description="Basic residues" evidence="1">
    <location>
        <begin position="141"/>
        <end position="150"/>
    </location>
</feature>
<feature type="compositionally biased region" description="Low complexity" evidence="1">
    <location>
        <begin position="120"/>
        <end position="130"/>
    </location>
</feature>
<evidence type="ECO:0000256" key="1">
    <source>
        <dbReference type="SAM" id="MobiDB-lite"/>
    </source>
</evidence>
<feature type="compositionally biased region" description="Acidic residues" evidence="1">
    <location>
        <begin position="96"/>
        <end position="117"/>
    </location>
</feature>
<feature type="signal peptide" evidence="2">
    <location>
        <begin position="1"/>
        <end position="20"/>
    </location>
</feature>
<evidence type="ECO:0000313" key="3">
    <source>
        <dbReference type="EMBL" id="KAK3731387.1"/>
    </source>
</evidence>
<keyword evidence="4" id="KW-1185">Reference proteome</keyword>